<reference evidence="4 5" key="1">
    <citation type="submission" date="2010-04" db="EMBL/GenBank/DDBJ databases">
        <authorList>
            <person name="Weinstock G."/>
            <person name="Sodergren E."/>
            <person name="Clifton S."/>
            <person name="Fulton L."/>
            <person name="Fulton B."/>
            <person name="Courtney L."/>
            <person name="Fronick C."/>
            <person name="Harrison M."/>
            <person name="Strong C."/>
            <person name="Farmer C."/>
            <person name="Delahaunty K."/>
            <person name="Markovic C."/>
            <person name="Hall O."/>
            <person name="Minx P."/>
            <person name="Tomlinson C."/>
            <person name="Mitreva M."/>
            <person name="Hou S."/>
            <person name="Wollam A."/>
            <person name="Pepin K.H."/>
            <person name="Johnson M."/>
            <person name="Bhonagiri V."/>
            <person name="Zhang X."/>
            <person name="Suruliraj S."/>
            <person name="Warren W."/>
            <person name="Chinwalla A."/>
            <person name="Mardis E.R."/>
            <person name="Wilson R.K."/>
        </authorList>
    </citation>
    <scope>NUCLEOTIDE SEQUENCE [LARGE SCALE GENOMIC DNA]</scope>
    <source>
        <strain evidence="4 5">DSM 20306</strain>
    </source>
</reference>
<gene>
    <name evidence="4" type="primary">phnD</name>
    <name evidence="4" type="ORF">HMPREF0281_02511</name>
</gene>
<dbReference type="InterPro" id="IPR005770">
    <property type="entry name" value="PhnD"/>
</dbReference>
<keyword evidence="2 3" id="KW-0732">Signal</keyword>
<dbReference type="EMBL" id="ADNS01000031">
    <property type="protein sequence ID" value="EFG80417.1"/>
    <property type="molecule type" value="Genomic_DNA"/>
</dbReference>
<accession>A0ABN0ACB1</accession>
<dbReference type="Proteomes" id="UP000006015">
    <property type="component" value="Unassembled WGS sequence"/>
</dbReference>
<dbReference type="PANTHER" id="PTHR35841">
    <property type="entry name" value="PHOSPHONATES-BINDING PERIPLASMIC PROTEIN"/>
    <property type="match status" value="1"/>
</dbReference>
<evidence type="ECO:0000313" key="4">
    <source>
        <dbReference type="EMBL" id="EFG80417.1"/>
    </source>
</evidence>
<proteinExistence type="inferred from homology"/>
<sequence>MSFVRKNELELSCLTSSPSKGFPIMNRTIRNSALVASSLLAIPALAACGAGEAATGDTLTFAAIPAESSQSLQSDFANIVELLEQEAGVSIEFQNASDYAAVIEGQRAGQIDMASYGPFSYVIAKDSGVDIEAVAAPTNDKDTAPAYTSLAYVREDSDINSLEDIDGQEVCFVDAASTSGYLVPMKGLMDADKSMDDDMTQVLAGGHDASLLSLDSGNCEVAFAHDAMLETLVESGQLEDGAVRSIWESDPIPEDPIAISNSIDPEVADKITTALREKANKPALVEAGICESEDDCVLPELIEYGYLPVTDEDFNSIRELCEETQAEACNSVG</sequence>
<protein>
    <submittedName>
        <fullName evidence="4">Phosphate/phosphite/phosphonate ABC transporter, periplasmic binding protein</fullName>
    </submittedName>
</protein>
<dbReference type="CDD" id="cd01071">
    <property type="entry name" value="PBP2_PhnD_like"/>
    <property type="match status" value="1"/>
</dbReference>
<organism evidence="4 5">
    <name type="scientific">Corynebacterium ammoniagenes DSM 20306</name>
    <dbReference type="NCBI Taxonomy" id="649754"/>
    <lineage>
        <taxon>Bacteria</taxon>
        <taxon>Bacillati</taxon>
        <taxon>Actinomycetota</taxon>
        <taxon>Actinomycetes</taxon>
        <taxon>Mycobacteriales</taxon>
        <taxon>Corynebacteriaceae</taxon>
        <taxon>Corynebacterium</taxon>
    </lineage>
</organism>
<name>A0ABN0ACB1_CORAM</name>
<dbReference type="SUPFAM" id="SSF53850">
    <property type="entry name" value="Periplasmic binding protein-like II"/>
    <property type="match status" value="1"/>
</dbReference>
<feature type="chain" id="PRO_5045390029" evidence="3">
    <location>
        <begin position="47"/>
        <end position="333"/>
    </location>
</feature>
<dbReference type="PANTHER" id="PTHR35841:SF1">
    <property type="entry name" value="PHOSPHONATES-BINDING PERIPLASMIC PROTEIN"/>
    <property type="match status" value="1"/>
</dbReference>
<feature type="signal peptide" evidence="3">
    <location>
        <begin position="1"/>
        <end position="46"/>
    </location>
</feature>
<comment type="caution">
    <text evidence="4">The sequence shown here is derived from an EMBL/GenBank/DDBJ whole genome shotgun (WGS) entry which is preliminary data.</text>
</comment>
<evidence type="ECO:0000313" key="5">
    <source>
        <dbReference type="Proteomes" id="UP000006015"/>
    </source>
</evidence>
<comment type="similarity">
    <text evidence="1">Belongs to the phosphate/phosphite/phosphonate binding protein family.</text>
</comment>
<evidence type="ECO:0000256" key="1">
    <source>
        <dbReference type="ARBA" id="ARBA00007162"/>
    </source>
</evidence>
<dbReference type="Gene3D" id="3.40.190.10">
    <property type="entry name" value="Periplasmic binding protein-like II"/>
    <property type="match status" value="2"/>
</dbReference>
<dbReference type="Pfam" id="PF12974">
    <property type="entry name" value="Phosphonate-bd"/>
    <property type="match status" value="1"/>
</dbReference>
<evidence type="ECO:0000256" key="2">
    <source>
        <dbReference type="ARBA" id="ARBA00022729"/>
    </source>
</evidence>
<keyword evidence="5" id="KW-1185">Reference proteome</keyword>
<dbReference type="NCBIfam" id="TIGR01098">
    <property type="entry name" value="3A0109s03R"/>
    <property type="match status" value="1"/>
</dbReference>
<evidence type="ECO:0000256" key="3">
    <source>
        <dbReference type="SAM" id="SignalP"/>
    </source>
</evidence>